<dbReference type="PANTHER" id="PTHR48079:SF6">
    <property type="entry name" value="NAD(P)-BINDING DOMAIN-CONTAINING PROTEIN-RELATED"/>
    <property type="match status" value="1"/>
</dbReference>
<dbReference type="AlphaFoldDB" id="A0A094W7V7"/>
<evidence type="ECO:0000313" key="2">
    <source>
        <dbReference type="EMBL" id="KGA93563.1"/>
    </source>
</evidence>
<proteinExistence type="predicted"/>
<dbReference type="RefSeq" id="WP_036082813.1">
    <property type="nucleotide sequence ID" value="NZ_JBPKCJ010000005.1"/>
</dbReference>
<dbReference type="Proteomes" id="UP000029452">
    <property type="component" value="Unassembled WGS sequence"/>
</dbReference>
<dbReference type="InterPro" id="IPR051783">
    <property type="entry name" value="NAD(P)-dependent_oxidoreduct"/>
</dbReference>
<dbReference type="InterPro" id="IPR036291">
    <property type="entry name" value="NAD(P)-bd_dom_sf"/>
</dbReference>
<comment type="caution">
    <text evidence="2">The sequence shown here is derived from an EMBL/GenBank/DDBJ whole genome shotgun (WGS) entry which is preliminary data.</text>
</comment>
<protein>
    <recommendedName>
        <fullName evidence="1">NAD-dependent epimerase/dehydratase domain-containing protein</fullName>
    </recommendedName>
</protein>
<dbReference type="EMBL" id="JPGK01000006">
    <property type="protein sequence ID" value="KGA93563.1"/>
    <property type="molecule type" value="Genomic_DNA"/>
</dbReference>
<gene>
    <name evidence="2" type="ORF">LptCag_0176</name>
</gene>
<feature type="domain" description="NAD-dependent epimerase/dehydratase" evidence="1">
    <location>
        <begin position="3"/>
        <end position="210"/>
    </location>
</feature>
<accession>A0A094W7V7</accession>
<dbReference type="PATRIC" id="fig|178606.4.peg.1775"/>
<dbReference type="GO" id="GO:0005737">
    <property type="term" value="C:cytoplasm"/>
    <property type="evidence" value="ECO:0007669"/>
    <property type="project" value="TreeGrafter"/>
</dbReference>
<dbReference type="PANTHER" id="PTHR48079">
    <property type="entry name" value="PROTEIN YEEZ"/>
    <property type="match status" value="1"/>
</dbReference>
<dbReference type="Gene3D" id="3.40.50.720">
    <property type="entry name" value="NAD(P)-binding Rossmann-like Domain"/>
    <property type="match status" value="1"/>
</dbReference>
<dbReference type="GO" id="GO:0004029">
    <property type="term" value="F:aldehyde dehydrogenase (NAD+) activity"/>
    <property type="evidence" value="ECO:0007669"/>
    <property type="project" value="TreeGrafter"/>
</dbReference>
<name>A0A094W7V7_9BACT</name>
<sequence length="304" mass="32539">MRILITGGNGYIGNALVDAFCRAGHHVCATTRDKKNRKAIERFGARAVEWSLADCRSLASEIRQTDVLVHAAFEMGPEGAGRDREAVGFFLEELARTSGLRRFLYTSGVWVLGNLRDNVVPDNAVPERSPDIVSWRPPIERQVLGSAAKGITPLVIRPGIVYGGAGGLTGFLMGAATREHGIPVIGSGHNRWSPVHRDDLANLYVRAAEQAPAASVLNGTDGSCPTVAMIAGALSEALGFEGRTQSLSPEEAKKAWGDLADGLALDQCVPGDWAGKLLGWRPRHRSIVSEAEALVRSWKAAQAD</sequence>
<evidence type="ECO:0000259" key="1">
    <source>
        <dbReference type="Pfam" id="PF01370"/>
    </source>
</evidence>
<dbReference type="OrthoDB" id="9787292at2"/>
<organism evidence="2 3">
    <name type="scientific">Leptospirillum ferriphilum</name>
    <dbReference type="NCBI Taxonomy" id="178606"/>
    <lineage>
        <taxon>Bacteria</taxon>
        <taxon>Pseudomonadati</taxon>
        <taxon>Nitrospirota</taxon>
        <taxon>Nitrospiria</taxon>
        <taxon>Nitrospirales</taxon>
        <taxon>Nitrospiraceae</taxon>
        <taxon>Leptospirillum</taxon>
    </lineage>
</organism>
<dbReference type="InterPro" id="IPR001509">
    <property type="entry name" value="Epimerase_deHydtase"/>
</dbReference>
<evidence type="ECO:0000313" key="3">
    <source>
        <dbReference type="Proteomes" id="UP000029452"/>
    </source>
</evidence>
<reference evidence="2 3" key="1">
    <citation type="submission" date="2014-06" db="EMBL/GenBank/DDBJ databases">
        <title>Draft genome sequence of iron oxidizing acidophile Leptospirillum ferriphilum DSM14647.</title>
        <authorList>
            <person name="Cardenas J.P."/>
            <person name="Lazcano M."/>
            <person name="Ossandon F.J."/>
            <person name="Corbett M."/>
            <person name="Holmes D.S."/>
            <person name="Watkin E."/>
        </authorList>
    </citation>
    <scope>NUCLEOTIDE SEQUENCE [LARGE SCALE GENOMIC DNA]</scope>
    <source>
        <strain evidence="2 3">DSM 14647</strain>
    </source>
</reference>
<dbReference type="Pfam" id="PF01370">
    <property type="entry name" value="Epimerase"/>
    <property type="match status" value="1"/>
</dbReference>
<dbReference type="SUPFAM" id="SSF51735">
    <property type="entry name" value="NAD(P)-binding Rossmann-fold domains"/>
    <property type="match status" value="1"/>
</dbReference>